<proteinExistence type="predicted"/>
<dbReference type="PROSITE" id="PS51352">
    <property type="entry name" value="THIOREDOXIN_2"/>
    <property type="match status" value="1"/>
</dbReference>
<dbReference type="EMBL" id="CP068108">
    <property type="protein sequence ID" value="QQT98726.1"/>
    <property type="molecule type" value="Genomic_DNA"/>
</dbReference>
<accession>A0A9Q7E7C5</accession>
<dbReference type="Pfam" id="PF13899">
    <property type="entry name" value="Thioredoxin_7"/>
    <property type="match status" value="1"/>
</dbReference>
<feature type="domain" description="Thioredoxin" evidence="2">
    <location>
        <begin position="44"/>
        <end position="203"/>
    </location>
</feature>
<dbReference type="SUPFAM" id="SSF52833">
    <property type="entry name" value="Thioredoxin-like"/>
    <property type="match status" value="1"/>
</dbReference>
<dbReference type="Proteomes" id="UP000596202">
    <property type="component" value="Chromosome"/>
</dbReference>
<sequence>MTKSKYTFHMKRKTLLGLVLLSTVSFISCKQEKKADPVVSPSTEQTATPQPETAVDTVALKKQIEQEKETLSKPYNEDEDAQAKLNELVAQAKKEGKYVFVQAGGNWCIWCLRFNDFVQKTPELKQIVDQNFVYYHLNYSQKNKNKAVFNAYAPNARGIGYPFFFVLDGNGEVTNIISSGELEEGKGYSLEKVKQMFIDQAPKK</sequence>
<evidence type="ECO:0000256" key="1">
    <source>
        <dbReference type="SAM" id="SignalP"/>
    </source>
</evidence>
<gene>
    <name evidence="3" type="ORF">I6I88_10905</name>
</gene>
<dbReference type="AlphaFoldDB" id="A0A9Q7E7C5"/>
<keyword evidence="1" id="KW-0732">Signal</keyword>
<organism evidence="3 4">
    <name type="scientific">Myroides odoratus</name>
    <name type="common">Flavobacterium odoratum</name>
    <dbReference type="NCBI Taxonomy" id="256"/>
    <lineage>
        <taxon>Bacteria</taxon>
        <taxon>Pseudomonadati</taxon>
        <taxon>Bacteroidota</taxon>
        <taxon>Flavobacteriia</taxon>
        <taxon>Flavobacteriales</taxon>
        <taxon>Flavobacteriaceae</taxon>
        <taxon>Myroides</taxon>
    </lineage>
</organism>
<evidence type="ECO:0000313" key="4">
    <source>
        <dbReference type="Proteomes" id="UP000596202"/>
    </source>
</evidence>
<feature type="signal peptide" evidence="1">
    <location>
        <begin position="1"/>
        <end position="30"/>
    </location>
</feature>
<feature type="chain" id="PRO_5040480443" evidence="1">
    <location>
        <begin position="31"/>
        <end position="204"/>
    </location>
</feature>
<dbReference type="InterPro" id="IPR013766">
    <property type="entry name" value="Thioredoxin_domain"/>
</dbReference>
<protein>
    <submittedName>
        <fullName evidence="3">Thioredoxin family protein</fullName>
    </submittedName>
</protein>
<dbReference type="InterPro" id="IPR036249">
    <property type="entry name" value="Thioredoxin-like_sf"/>
</dbReference>
<evidence type="ECO:0000259" key="2">
    <source>
        <dbReference type="PROSITE" id="PS51352"/>
    </source>
</evidence>
<evidence type="ECO:0000313" key="3">
    <source>
        <dbReference type="EMBL" id="QQT98726.1"/>
    </source>
</evidence>
<name>A0A9Q7E7C5_MYROD</name>
<reference evidence="3 4" key="1">
    <citation type="submission" date="2021-01" db="EMBL/GenBank/DDBJ databases">
        <title>FDA dAtabase for Regulatory Grade micrObial Sequences (FDA-ARGOS): Supporting development and validation of Infectious Disease Dx tests.</title>
        <authorList>
            <person name="Sproer C."/>
            <person name="Gronow S."/>
            <person name="Severitt S."/>
            <person name="Schroder I."/>
            <person name="Tallon L."/>
            <person name="Sadzewicz L."/>
            <person name="Zhao X."/>
            <person name="Boylan J."/>
            <person name="Ott S."/>
            <person name="Bowen H."/>
            <person name="Vavikolanu K."/>
            <person name="Mehta A."/>
            <person name="Aluvathingal J."/>
            <person name="Nadendla S."/>
            <person name="Lowell S."/>
            <person name="Myers T."/>
            <person name="Yan Y."/>
            <person name="Sichtig H."/>
        </authorList>
    </citation>
    <scope>NUCLEOTIDE SEQUENCE [LARGE SCALE GENOMIC DNA]</scope>
    <source>
        <strain evidence="3 4">FDAARGOS_1131</strain>
    </source>
</reference>
<dbReference type="OrthoDB" id="195735at2"/>
<dbReference type="PROSITE" id="PS51257">
    <property type="entry name" value="PROKAR_LIPOPROTEIN"/>
    <property type="match status" value="1"/>
</dbReference>
<dbReference type="Gene3D" id="3.40.30.10">
    <property type="entry name" value="Glutaredoxin"/>
    <property type="match status" value="1"/>
</dbReference>